<dbReference type="InterPro" id="IPR029044">
    <property type="entry name" value="Nucleotide-diphossugar_trans"/>
</dbReference>
<accession>A0A1Q5STZ0</accession>
<organism evidence="2 3">
    <name type="scientific">Penicillium subrubescens</name>
    <dbReference type="NCBI Taxonomy" id="1316194"/>
    <lineage>
        <taxon>Eukaryota</taxon>
        <taxon>Fungi</taxon>
        <taxon>Dikarya</taxon>
        <taxon>Ascomycota</taxon>
        <taxon>Pezizomycotina</taxon>
        <taxon>Eurotiomycetes</taxon>
        <taxon>Eurotiomycetidae</taxon>
        <taxon>Eurotiales</taxon>
        <taxon>Aspergillaceae</taxon>
        <taxon>Penicillium</taxon>
    </lineage>
</organism>
<evidence type="ECO:0000313" key="2">
    <source>
        <dbReference type="EMBL" id="OKO91478.1"/>
    </source>
</evidence>
<proteinExistence type="predicted"/>
<feature type="region of interest" description="Disordered" evidence="1">
    <location>
        <begin position="386"/>
        <end position="411"/>
    </location>
</feature>
<reference evidence="2 3" key="1">
    <citation type="submission" date="2016-10" db="EMBL/GenBank/DDBJ databases">
        <title>Genome sequence of the ascomycete fungus Penicillium subrubescens.</title>
        <authorList>
            <person name="De Vries R.P."/>
            <person name="Peng M."/>
            <person name="Dilokpimol A."/>
            <person name="Hilden K."/>
            <person name="Makela M.R."/>
            <person name="Grigoriev I."/>
            <person name="Riley R."/>
            <person name="Granchi Z."/>
        </authorList>
    </citation>
    <scope>NUCLEOTIDE SEQUENCE [LARGE SCALE GENOMIC DNA]</scope>
    <source>
        <strain evidence="2 3">CBS 132785</strain>
    </source>
</reference>
<feature type="compositionally biased region" description="Polar residues" evidence="1">
    <location>
        <begin position="386"/>
        <end position="395"/>
    </location>
</feature>
<comment type="caution">
    <text evidence="2">The sequence shown here is derived from an EMBL/GenBank/DDBJ whole genome shotgun (WGS) entry which is preliminary data.</text>
</comment>
<feature type="compositionally biased region" description="Low complexity" evidence="1">
    <location>
        <begin position="396"/>
        <end position="411"/>
    </location>
</feature>
<keyword evidence="3" id="KW-1185">Reference proteome</keyword>
<dbReference type="Proteomes" id="UP000186955">
    <property type="component" value="Unassembled WGS sequence"/>
</dbReference>
<gene>
    <name evidence="2" type="ORF">PENSUB_13090</name>
</gene>
<keyword evidence="2" id="KW-0808">Transferase</keyword>
<evidence type="ECO:0000313" key="3">
    <source>
        <dbReference type="Proteomes" id="UP000186955"/>
    </source>
</evidence>
<dbReference type="InterPro" id="IPR050587">
    <property type="entry name" value="GNT1/Glycosyltrans_8"/>
</dbReference>
<dbReference type="Gene3D" id="3.90.550.10">
    <property type="entry name" value="Spore Coat Polysaccharide Biosynthesis Protein SpsA, Chain A"/>
    <property type="match status" value="1"/>
</dbReference>
<dbReference type="SUPFAM" id="SSF53448">
    <property type="entry name" value="Nucleotide-diphospho-sugar transferases"/>
    <property type="match status" value="1"/>
</dbReference>
<evidence type="ECO:0000256" key="1">
    <source>
        <dbReference type="SAM" id="MobiDB-lite"/>
    </source>
</evidence>
<dbReference type="STRING" id="1316194.A0A1Q5STZ0"/>
<protein>
    <submittedName>
        <fullName evidence="2">Glucose N-acetyltransferase 1</fullName>
    </submittedName>
</protein>
<sequence length="411" mass="47494">MAIKNPAFPYRRGSNASEQDFFDIPDESCLTVVKRELRRVRTWVVLLVFFVLIKWMRRTPPPPPPLPHIHYDEVDWSRFAYTQYATSETYLCNCVMVFEALHRLGSRADRLLFYPKEWDLVIDGDSDRISQLLVLAKDQYNVQMVPVAIEGIMAETGGEGEFSEASWDTSTAKLYAFGVLQYDRVIHLDSDMMLFQPMDELFFLPKTSIAMPRAYWLLPETRTLSSLVAVIEPSYREFTLLKEAIQPAIFGQVDLNLTNARYDMEVLNSRYGDSALVLPHRQYGLISGEFRRKDHHAYLGNDHEEWNPEKVISEAKFVHFSDWPLPKPWVMWTQEQLATLQPACDNNPGTPQESGCKDREIWKQLYDEFRRKRKGHVLTITIVDPTSPSKAKNVSSQQLLPTPTNPTPSQQ</sequence>
<dbReference type="EMBL" id="MNBE01000747">
    <property type="protein sequence ID" value="OKO91478.1"/>
    <property type="molecule type" value="Genomic_DNA"/>
</dbReference>
<dbReference type="PANTHER" id="PTHR11183">
    <property type="entry name" value="GLYCOGENIN SUBFAMILY MEMBER"/>
    <property type="match status" value="1"/>
</dbReference>
<dbReference type="AlphaFoldDB" id="A0A1Q5STZ0"/>
<dbReference type="GO" id="GO:0016740">
    <property type="term" value="F:transferase activity"/>
    <property type="evidence" value="ECO:0007669"/>
    <property type="project" value="UniProtKB-KW"/>
</dbReference>
<name>A0A1Q5STZ0_9EURO</name>